<keyword evidence="3" id="KW-1185">Reference proteome</keyword>
<name>A0ABY6NU07_9FLAO</name>
<keyword evidence="1" id="KW-0472">Membrane</keyword>
<feature type="transmembrane region" description="Helical" evidence="1">
    <location>
        <begin position="62"/>
        <end position="82"/>
    </location>
</feature>
<feature type="transmembrane region" description="Helical" evidence="1">
    <location>
        <begin position="194"/>
        <end position="212"/>
    </location>
</feature>
<dbReference type="EMBL" id="CP069620">
    <property type="protein sequence ID" value="UZH56365.1"/>
    <property type="molecule type" value="Genomic_DNA"/>
</dbReference>
<dbReference type="Proteomes" id="UP001163981">
    <property type="component" value="Chromosome"/>
</dbReference>
<dbReference type="Pfam" id="PF14093">
    <property type="entry name" value="DUF4271"/>
    <property type="match status" value="1"/>
</dbReference>
<evidence type="ECO:0000256" key="1">
    <source>
        <dbReference type="SAM" id="Phobius"/>
    </source>
</evidence>
<gene>
    <name evidence="2" type="ORF">JRG66_05745</name>
</gene>
<sequence>MEVIERHAVSQDWITLMLVLVFGLLVVAKYAFTQRFAHFSMLFATDKYLLLKGKDPNLFHPFNILLFAVNVVSAGLFIYIYYLTFGEGHPDRPGITFLRIMTAYATFVLLKFSLEKILADVVSVNEQMNYYLFYKLSYRNFMALILLPISIFFIYTWEPTRLVLYILLGVILLMNLITLLSIFIKNRQYIATHWFYFILYLCALEIGPYYILYKLVTKFQGE</sequence>
<feature type="transmembrane region" description="Helical" evidence="1">
    <location>
        <begin position="138"/>
        <end position="157"/>
    </location>
</feature>
<proteinExistence type="predicted"/>
<accession>A0ABY6NU07</accession>
<feature type="transmembrane region" description="Helical" evidence="1">
    <location>
        <begin position="163"/>
        <end position="182"/>
    </location>
</feature>
<feature type="transmembrane region" description="Helical" evidence="1">
    <location>
        <begin position="13"/>
        <end position="32"/>
    </location>
</feature>
<dbReference type="RefSeq" id="WP_265164868.1">
    <property type="nucleotide sequence ID" value="NZ_CP069620.1"/>
</dbReference>
<protein>
    <submittedName>
        <fullName evidence="2">DUF4271 domain-containing protein</fullName>
    </submittedName>
</protein>
<evidence type="ECO:0000313" key="3">
    <source>
        <dbReference type="Proteomes" id="UP001163981"/>
    </source>
</evidence>
<feature type="transmembrane region" description="Helical" evidence="1">
    <location>
        <begin position="94"/>
        <end position="114"/>
    </location>
</feature>
<keyword evidence="1" id="KW-1133">Transmembrane helix</keyword>
<keyword evidence="1" id="KW-0812">Transmembrane</keyword>
<reference evidence="2" key="1">
    <citation type="submission" date="2021-02" db="EMBL/GenBank/DDBJ databases">
        <title>Salinimicrobium sp. nov. isolated from seawater in Tongyeong, Republic of Korea.</title>
        <authorList>
            <person name="Lee S.-J."/>
        </authorList>
    </citation>
    <scope>NUCLEOTIDE SEQUENCE</scope>
    <source>
        <strain evidence="2">HN-2-9-2</strain>
    </source>
</reference>
<organism evidence="2 3">
    <name type="scientific">Salinimicrobium tongyeongense</name>
    <dbReference type="NCBI Taxonomy" id="2809707"/>
    <lineage>
        <taxon>Bacteria</taxon>
        <taxon>Pseudomonadati</taxon>
        <taxon>Bacteroidota</taxon>
        <taxon>Flavobacteriia</taxon>
        <taxon>Flavobacteriales</taxon>
        <taxon>Flavobacteriaceae</taxon>
        <taxon>Salinimicrobium</taxon>
    </lineage>
</organism>
<evidence type="ECO:0000313" key="2">
    <source>
        <dbReference type="EMBL" id="UZH56365.1"/>
    </source>
</evidence>
<dbReference type="InterPro" id="IPR025367">
    <property type="entry name" value="DUF4271"/>
</dbReference>